<proteinExistence type="inferred from homology"/>
<keyword evidence="6" id="KW-1185">Reference proteome</keyword>
<evidence type="ECO:0000256" key="3">
    <source>
        <dbReference type="ARBA" id="ARBA00023002"/>
    </source>
</evidence>
<evidence type="ECO:0000259" key="4">
    <source>
        <dbReference type="SMART" id="SM00822"/>
    </source>
</evidence>
<dbReference type="InterPro" id="IPR050259">
    <property type="entry name" value="SDR"/>
</dbReference>
<feature type="domain" description="Ketoreductase" evidence="4">
    <location>
        <begin position="7"/>
        <end position="185"/>
    </location>
</feature>
<organism evidence="5 6">
    <name type="scientific">Alicyclobacillus vulcanalis</name>
    <dbReference type="NCBI Taxonomy" id="252246"/>
    <lineage>
        <taxon>Bacteria</taxon>
        <taxon>Bacillati</taxon>
        <taxon>Bacillota</taxon>
        <taxon>Bacilli</taxon>
        <taxon>Bacillales</taxon>
        <taxon>Alicyclobacillaceae</taxon>
        <taxon>Alicyclobacillus</taxon>
    </lineage>
</organism>
<dbReference type="PANTHER" id="PTHR42879:SF2">
    <property type="entry name" value="3-OXOACYL-[ACYL-CARRIER-PROTEIN] REDUCTASE FABG"/>
    <property type="match status" value="1"/>
</dbReference>
<dbReference type="Pfam" id="PF13561">
    <property type="entry name" value="adh_short_C2"/>
    <property type="match status" value="1"/>
</dbReference>
<keyword evidence="3" id="KW-0560">Oxidoreductase</keyword>
<dbReference type="InterPro" id="IPR020904">
    <property type="entry name" value="Sc_DH/Rdtase_CS"/>
</dbReference>
<dbReference type="OrthoDB" id="125587at2"/>
<protein>
    <submittedName>
        <fullName evidence="5">3-oxoacyl-[acyl-carrier protein] reductase</fullName>
    </submittedName>
</protein>
<dbReference type="Proteomes" id="UP000186156">
    <property type="component" value="Unassembled WGS sequence"/>
</dbReference>
<evidence type="ECO:0000313" key="6">
    <source>
        <dbReference type="Proteomes" id="UP000186156"/>
    </source>
</evidence>
<dbReference type="PRINTS" id="PR00081">
    <property type="entry name" value="GDHRDH"/>
</dbReference>
<dbReference type="GO" id="GO:0016491">
    <property type="term" value="F:oxidoreductase activity"/>
    <property type="evidence" value="ECO:0007669"/>
    <property type="project" value="UniProtKB-KW"/>
</dbReference>
<dbReference type="STRING" id="252246.SAMN05421799_105156"/>
<dbReference type="AlphaFoldDB" id="A0A1N7MHB9"/>
<dbReference type="InterPro" id="IPR002347">
    <property type="entry name" value="SDR_fam"/>
</dbReference>
<dbReference type="FunFam" id="3.40.50.720:FF:000115">
    <property type="entry name" value="3-oxoacyl-[acyl-carrier-protein] reductase FabG"/>
    <property type="match status" value="1"/>
</dbReference>
<dbReference type="PANTHER" id="PTHR42879">
    <property type="entry name" value="3-OXOACYL-(ACYL-CARRIER-PROTEIN) REDUCTASE"/>
    <property type="match status" value="1"/>
</dbReference>
<dbReference type="SMART" id="SM00822">
    <property type="entry name" value="PKS_KR"/>
    <property type="match status" value="1"/>
</dbReference>
<name>A0A1N7MHB9_9BACL</name>
<keyword evidence="2" id="KW-0521">NADP</keyword>
<dbReference type="PRINTS" id="PR00080">
    <property type="entry name" value="SDRFAMILY"/>
</dbReference>
<dbReference type="RefSeq" id="WP_076346712.1">
    <property type="nucleotide sequence ID" value="NZ_FTOO01000005.1"/>
</dbReference>
<dbReference type="SUPFAM" id="SSF51735">
    <property type="entry name" value="NAD(P)-binding Rossmann-fold domains"/>
    <property type="match status" value="1"/>
</dbReference>
<evidence type="ECO:0000256" key="2">
    <source>
        <dbReference type="ARBA" id="ARBA00022857"/>
    </source>
</evidence>
<gene>
    <name evidence="5" type="ORF">SAMN05421799_105156</name>
</gene>
<evidence type="ECO:0000313" key="5">
    <source>
        <dbReference type="EMBL" id="SIS85574.1"/>
    </source>
</evidence>
<evidence type="ECO:0000256" key="1">
    <source>
        <dbReference type="ARBA" id="ARBA00006484"/>
    </source>
</evidence>
<dbReference type="Gene3D" id="3.40.50.720">
    <property type="entry name" value="NAD(P)-binding Rossmann-like Domain"/>
    <property type="match status" value="1"/>
</dbReference>
<dbReference type="EMBL" id="FTOO01000005">
    <property type="protein sequence ID" value="SIS85574.1"/>
    <property type="molecule type" value="Genomic_DNA"/>
</dbReference>
<dbReference type="InterPro" id="IPR036291">
    <property type="entry name" value="NAD(P)-bd_dom_sf"/>
</dbReference>
<reference evidence="6" key="1">
    <citation type="submission" date="2017-01" db="EMBL/GenBank/DDBJ databases">
        <authorList>
            <person name="Varghese N."/>
            <person name="Submissions S."/>
        </authorList>
    </citation>
    <scope>NUCLEOTIDE SEQUENCE [LARGE SCALE GENOMIC DNA]</scope>
    <source>
        <strain evidence="6">DSM 16176</strain>
    </source>
</reference>
<sequence length="253" mass="26998">MGKLDGQVAIVTGAARGIGAATAKRLAADGAKVAVFDIREELTKDTVEAIRQAGGEAVGVGCDVTKADDVERAIESVVQKWGRLDILVNNAGVIRDNLLFKMTEDDWDTVMNVHLKGAFLCSRAAQKYMVQQKSGKIINLSSTSALGNRGQANYAAAKAGIQGFTRTLAIELGPFGIRVNAVAPGFIETDMTRATAERVGVDYEAFKQAASQQIALRRTGKPEDVANVIAFFASDDSAYVSGQVIYIDGCRHR</sequence>
<dbReference type="NCBIfam" id="NF005559">
    <property type="entry name" value="PRK07231.1"/>
    <property type="match status" value="1"/>
</dbReference>
<comment type="similarity">
    <text evidence="1">Belongs to the short-chain dehydrogenases/reductases (SDR) family.</text>
</comment>
<accession>A0A1N7MHB9</accession>
<dbReference type="NCBIfam" id="NF009466">
    <property type="entry name" value="PRK12826.1-2"/>
    <property type="match status" value="1"/>
</dbReference>
<dbReference type="PROSITE" id="PS00061">
    <property type="entry name" value="ADH_SHORT"/>
    <property type="match status" value="1"/>
</dbReference>
<dbReference type="CDD" id="cd05333">
    <property type="entry name" value="BKR_SDR_c"/>
    <property type="match status" value="1"/>
</dbReference>
<dbReference type="GO" id="GO:0032787">
    <property type="term" value="P:monocarboxylic acid metabolic process"/>
    <property type="evidence" value="ECO:0007669"/>
    <property type="project" value="UniProtKB-ARBA"/>
</dbReference>
<dbReference type="InterPro" id="IPR057326">
    <property type="entry name" value="KR_dom"/>
</dbReference>